<dbReference type="CDD" id="cd08566">
    <property type="entry name" value="GDPD_AtGDE_like"/>
    <property type="match status" value="1"/>
</dbReference>
<organism evidence="2">
    <name type="scientific">Bacteroides fragilis</name>
    <dbReference type="NCBI Taxonomy" id="817"/>
    <lineage>
        <taxon>Bacteria</taxon>
        <taxon>Pseudomonadati</taxon>
        <taxon>Bacteroidota</taxon>
        <taxon>Bacteroidia</taxon>
        <taxon>Bacteroidales</taxon>
        <taxon>Bacteroidaceae</taxon>
        <taxon>Bacteroides</taxon>
    </lineage>
</organism>
<protein>
    <submittedName>
        <fullName evidence="2">Glycerophosphodiester phosphodiesterase</fullName>
    </submittedName>
</protein>
<dbReference type="GO" id="GO:0006629">
    <property type="term" value="P:lipid metabolic process"/>
    <property type="evidence" value="ECO:0007669"/>
    <property type="project" value="InterPro"/>
</dbReference>
<dbReference type="Gene3D" id="3.20.20.190">
    <property type="entry name" value="Phosphatidylinositol (PI) phosphodiesterase"/>
    <property type="match status" value="1"/>
</dbReference>
<dbReference type="PANTHER" id="PTHR46211:SF14">
    <property type="entry name" value="GLYCEROPHOSPHODIESTER PHOSPHODIESTERASE"/>
    <property type="match status" value="1"/>
</dbReference>
<dbReference type="InterPro" id="IPR030395">
    <property type="entry name" value="GP_PDE_dom"/>
</dbReference>
<dbReference type="AlphaFoldDB" id="A0A0I9SA50"/>
<evidence type="ECO:0000313" key="2">
    <source>
        <dbReference type="EMBL" id="KFX74731.1"/>
    </source>
</evidence>
<feature type="domain" description="GP-PDE" evidence="1">
    <location>
        <begin position="22"/>
        <end position="255"/>
    </location>
</feature>
<dbReference type="InterPro" id="IPR017946">
    <property type="entry name" value="PLC-like_Pdiesterase_TIM-brl"/>
</dbReference>
<dbReference type="PATRIC" id="fig|817.53.peg.2265"/>
<comment type="caution">
    <text evidence="2">The sequence shown here is derived from an EMBL/GenBank/DDBJ whole genome shotgun (WGS) entry which is preliminary data.</text>
</comment>
<dbReference type="PANTHER" id="PTHR46211">
    <property type="entry name" value="GLYCEROPHOSPHORYL DIESTER PHOSPHODIESTERASE"/>
    <property type="match status" value="1"/>
</dbReference>
<dbReference type="PROSITE" id="PS51704">
    <property type="entry name" value="GP_PDE"/>
    <property type="match status" value="1"/>
</dbReference>
<proteinExistence type="predicted"/>
<gene>
    <name evidence="2" type="ORF">EE52_0210945</name>
</gene>
<dbReference type="EMBL" id="JMZZ02000108">
    <property type="protein sequence ID" value="KFX74731.1"/>
    <property type="molecule type" value="Genomic_DNA"/>
</dbReference>
<reference evidence="2" key="1">
    <citation type="book" date="2014" name="THE 24TH EUROPEAN CONGRESS OF CLINICAL MICROBIOLOGY AND INFECTIOUS DISEASES" publisher="ECCMID 2014" city="Barcelona, Spain">
        <title>Identification of resistance genes in three multidrug-resistant Bacteroides fragilis isolates by whole genome sequencing.</title>
        <editorList>
            <person name="Unknown"/>
            <person name="A."/>
        </editorList>
        <authorList>
            <person name="Sydenham T.V."/>
            <person name="Hasman H."/>
            <person name="Wang M."/>
            <person name="Soki J."/>
            <person name="Nagy E."/>
            <person name="Justesen U.S."/>
        </authorList>
    </citation>
    <scope>NUCLEOTIDE SEQUENCE</scope>
    <source>
        <strain evidence="2">DCMOUH0018B</strain>
    </source>
</reference>
<dbReference type="SUPFAM" id="SSF51695">
    <property type="entry name" value="PLC-like phosphodiesterases"/>
    <property type="match status" value="1"/>
</dbReference>
<dbReference type="Pfam" id="PF03009">
    <property type="entry name" value="GDPD"/>
    <property type="match status" value="1"/>
</dbReference>
<dbReference type="GO" id="GO:0008081">
    <property type="term" value="F:phosphoric diester hydrolase activity"/>
    <property type="evidence" value="ECO:0007669"/>
    <property type="project" value="InterPro"/>
</dbReference>
<evidence type="ECO:0000259" key="1">
    <source>
        <dbReference type="PROSITE" id="PS51704"/>
    </source>
</evidence>
<sequence length="263" mass="29326">MAVYTSLALSVGACKSDPVRLPELSGHRGADCIAPENTLASADSCIKYKIDFMECDVCISKDSVFYLLHDSTLDRTTNGTGPISGWLSADIDTLDAGSWFGEEFREQRVPRLEVLLRKAKQNGLKLTLDYRSGDFGQLLSLVRREGMLENCTFTFWSDKQAKAFREAAPEVRTLQAYVGGGAELDKVMAEINPNIAVIRIDSLDEHLVERCHKKGLRVLALALGTDNVEESDRKAIELGVDVLATDRPELFVKKYRPEHTWKE</sequence>
<accession>A0A0I9SA50</accession>
<name>A0A0I9SA50_BACFG</name>
<reference evidence="2" key="2">
    <citation type="submission" date="2014-07" db="EMBL/GenBank/DDBJ databases">
        <title>Genetics and epidemiology of antimicrobial resistance in B. fragilis group.</title>
        <authorList>
            <person name="Sydenham T.V."/>
            <person name="Hasman H."/>
            <person name="Kemp M."/>
            <person name="Justesen U.S."/>
        </authorList>
    </citation>
    <scope>NUCLEOTIDE SEQUENCE [LARGE SCALE GENOMIC DNA]</scope>
    <source>
        <strain evidence="2">DCMOUH0018B</strain>
    </source>
</reference>